<keyword evidence="6" id="KW-0479">Metal-binding</keyword>
<keyword evidence="6" id="KW-0862">Zinc</keyword>
<dbReference type="AlphaFoldDB" id="A0AAD9QQV7"/>
<keyword evidence="4 8" id="KW-1133">Transmembrane helix</keyword>
<dbReference type="EMBL" id="JARQWQ010000019">
    <property type="protein sequence ID" value="KAK2565461.1"/>
    <property type="molecule type" value="Genomic_DNA"/>
</dbReference>
<feature type="transmembrane region" description="Helical" evidence="8">
    <location>
        <begin position="270"/>
        <end position="289"/>
    </location>
</feature>
<dbReference type="GO" id="GO:0038023">
    <property type="term" value="F:signaling receptor activity"/>
    <property type="evidence" value="ECO:0007669"/>
    <property type="project" value="TreeGrafter"/>
</dbReference>
<dbReference type="GO" id="GO:0005886">
    <property type="term" value="C:plasma membrane"/>
    <property type="evidence" value="ECO:0007669"/>
    <property type="project" value="TreeGrafter"/>
</dbReference>
<dbReference type="Gene3D" id="1.20.120.20">
    <property type="entry name" value="Apolipoprotein"/>
    <property type="match status" value="1"/>
</dbReference>
<gene>
    <name evidence="9" type="ORF">P5673_010525</name>
</gene>
<keyword evidence="9" id="KW-0675">Receptor</keyword>
<keyword evidence="3 8" id="KW-0812">Transmembrane</keyword>
<keyword evidence="5 8" id="KW-0472">Membrane</keyword>
<reference evidence="9" key="1">
    <citation type="journal article" date="2023" name="G3 (Bethesda)">
        <title>Whole genome assembly and annotation of the endangered Caribbean coral Acropora cervicornis.</title>
        <authorList>
            <person name="Selwyn J.D."/>
            <person name="Vollmer S.V."/>
        </authorList>
    </citation>
    <scope>NUCLEOTIDE SEQUENCE</scope>
    <source>
        <strain evidence="9">K2</strain>
    </source>
</reference>
<sequence>MSEVTAIAKEEDGGVSCLVSERVDNSCEKDFEETESKDEQESSSSEQRTNEEGSLEYVANVDVTIDSDNFQSRDGQNSEDVTEEEDGKKLESDDEDGNEELESEELTATCSLLGLEHAKVFIVKGEENLHVMFQTVKGNVQGTAVKLKGSMHDAAEKMQDNMHEASEKMQVMLKSTKENVTDAAGRVQVILKTAKDNVQESMHDAADKAERISKKAIYLARSGWYLLSHIELPEWLRDNDFLSHHHRPPMPSFRSCFKSIFKIHSETGNIWTHLIGFVAFICVMFYMFLRPISTSYPFPNGWQEKLVFGAFFAGAILCLGFSWVFHTVYCHSIKVSKVFSRLDYSGIALLIMGSFVPPLYYGFYCSRTLKIAYMSVICSLGVICTIVSLWSKFNTPKYRVLRAGLFLTFGCSGVVPAIHFIVAYGVTLAHRQAAIGWMGLMGVLYILGAIMYATRVPERWFPGKCDIWFQSHQIFHVLVVAAAFVHLYGICQMAYYRFHHAAVCE</sequence>
<dbReference type="Pfam" id="PF03006">
    <property type="entry name" value="HlyIII"/>
    <property type="match status" value="1"/>
</dbReference>
<keyword evidence="10" id="KW-1185">Reference proteome</keyword>
<dbReference type="GO" id="GO:0033211">
    <property type="term" value="P:adiponectin-activated signaling pathway"/>
    <property type="evidence" value="ECO:0007669"/>
    <property type="project" value="TreeGrafter"/>
</dbReference>
<evidence type="ECO:0000313" key="9">
    <source>
        <dbReference type="EMBL" id="KAK2565461.1"/>
    </source>
</evidence>
<feature type="transmembrane region" description="Helical" evidence="8">
    <location>
        <begin position="342"/>
        <end position="360"/>
    </location>
</feature>
<dbReference type="Proteomes" id="UP001249851">
    <property type="component" value="Unassembled WGS sequence"/>
</dbReference>
<feature type="transmembrane region" description="Helical" evidence="8">
    <location>
        <begin position="434"/>
        <end position="453"/>
    </location>
</feature>
<feature type="transmembrane region" description="Helical" evidence="8">
    <location>
        <begin position="309"/>
        <end position="330"/>
    </location>
</feature>
<comment type="caution">
    <text evidence="9">The sequence shown here is derived from an EMBL/GenBank/DDBJ whole genome shotgun (WGS) entry which is preliminary data.</text>
</comment>
<proteinExistence type="inferred from homology"/>
<comment type="similarity">
    <text evidence="2">Belongs to the ADIPOR family.</text>
</comment>
<evidence type="ECO:0000256" key="6">
    <source>
        <dbReference type="PIRSR" id="PIRSR604254-1"/>
    </source>
</evidence>
<feature type="compositionally biased region" description="Acidic residues" evidence="7">
    <location>
        <begin position="92"/>
        <end position="102"/>
    </location>
</feature>
<reference evidence="9" key="2">
    <citation type="journal article" date="2023" name="Science">
        <title>Genomic signatures of disease resistance in endangered staghorn corals.</title>
        <authorList>
            <person name="Vollmer S.V."/>
            <person name="Selwyn J.D."/>
            <person name="Despard B.A."/>
            <person name="Roesel C.L."/>
        </authorList>
    </citation>
    <scope>NUCLEOTIDE SEQUENCE</scope>
    <source>
        <strain evidence="9">K2</strain>
    </source>
</reference>
<evidence type="ECO:0000256" key="2">
    <source>
        <dbReference type="ARBA" id="ARBA00007018"/>
    </source>
</evidence>
<feature type="binding site" evidence="6">
    <location>
        <position position="472"/>
    </location>
    <ligand>
        <name>Zn(2+)</name>
        <dbReference type="ChEBI" id="CHEBI:29105"/>
    </ligand>
</feature>
<dbReference type="GO" id="GO:0046872">
    <property type="term" value="F:metal ion binding"/>
    <property type="evidence" value="ECO:0007669"/>
    <property type="project" value="UniProtKB-KW"/>
</dbReference>
<comment type="subcellular location">
    <subcellularLocation>
        <location evidence="1">Membrane</location>
        <topology evidence="1">Multi-pass membrane protein</topology>
    </subcellularLocation>
</comment>
<dbReference type="PANTHER" id="PTHR20855">
    <property type="entry name" value="ADIPOR/PROGESTIN RECEPTOR-RELATED"/>
    <property type="match status" value="1"/>
</dbReference>
<feature type="compositionally biased region" description="Polar residues" evidence="7">
    <location>
        <begin position="66"/>
        <end position="79"/>
    </location>
</feature>
<name>A0AAD9QQV7_ACRCE</name>
<dbReference type="InterPro" id="IPR004254">
    <property type="entry name" value="AdipoR/HlyIII-related"/>
</dbReference>
<accession>A0AAD9QQV7</accession>
<dbReference type="PANTHER" id="PTHR20855:SF52">
    <property type="entry name" value="ADIPONECTIN RECEPTOR PROTEIN"/>
    <property type="match status" value="1"/>
</dbReference>
<protein>
    <submittedName>
        <fullName evidence="9">Adiponectin receptor protein</fullName>
    </submittedName>
</protein>
<evidence type="ECO:0000256" key="5">
    <source>
        <dbReference type="ARBA" id="ARBA00023136"/>
    </source>
</evidence>
<feature type="region of interest" description="Disordered" evidence="7">
    <location>
        <begin position="1"/>
        <end position="102"/>
    </location>
</feature>
<evidence type="ECO:0000256" key="7">
    <source>
        <dbReference type="SAM" id="MobiDB-lite"/>
    </source>
</evidence>
<evidence type="ECO:0000256" key="8">
    <source>
        <dbReference type="SAM" id="Phobius"/>
    </source>
</evidence>
<feature type="binding site" evidence="6">
    <location>
        <position position="326"/>
    </location>
    <ligand>
        <name>Zn(2+)</name>
        <dbReference type="ChEBI" id="CHEBI:29105"/>
    </ligand>
</feature>
<feature type="transmembrane region" description="Helical" evidence="8">
    <location>
        <begin position="474"/>
        <end position="495"/>
    </location>
</feature>
<evidence type="ECO:0000256" key="4">
    <source>
        <dbReference type="ARBA" id="ARBA00022989"/>
    </source>
</evidence>
<evidence type="ECO:0000313" key="10">
    <source>
        <dbReference type="Proteomes" id="UP001249851"/>
    </source>
</evidence>
<organism evidence="9 10">
    <name type="scientific">Acropora cervicornis</name>
    <name type="common">Staghorn coral</name>
    <dbReference type="NCBI Taxonomy" id="6130"/>
    <lineage>
        <taxon>Eukaryota</taxon>
        <taxon>Metazoa</taxon>
        <taxon>Cnidaria</taxon>
        <taxon>Anthozoa</taxon>
        <taxon>Hexacorallia</taxon>
        <taxon>Scleractinia</taxon>
        <taxon>Astrocoeniina</taxon>
        <taxon>Acroporidae</taxon>
        <taxon>Acropora</taxon>
    </lineage>
</organism>
<feature type="binding site" evidence="6">
    <location>
        <position position="476"/>
    </location>
    <ligand>
        <name>Zn(2+)</name>
        <dbReference type="ChEBI" id="CHEBI:29105"/>
    </ligand>
</feature>
<feature type="transmembrane region" description="Helical" evidence="8">
    <location>
        <begin position="403"/>
        <end position="422"/>
    </location>
</feature>
<evidence type="ECO:0000256" key="1">
    <source>
        <dbReference type="ARBA" id="ARBA00004141"/>
    </source>
</evidence>
<feature type="transmembrane region" description="Helical" evidence="8">
    <location>
        <begin position="372"/>
        <end position="391"/>
    </location>
</feature>
<evidence type="ECO:0000256" key="3">
    <source>
        <dbReference type="ARBA" id="ARBA00022692"/>
    </source>
</evidence>